<dbReference type="Proteomes" id="UP001208689">
    <property type="component" value="Chromosome"/>
</dbReference>
<protein>
    <submittedName>
        <fullName evidence="1">Uncharacterized protein</fullName>
    </submittedName>
</protein>
<organism evidence="1 2">
    <name type="scientific">Candidatus Lokiarchaeum ossiferum</name>
    <dbReference type="NCBI Taxonomy" id="2951803"/>
    <lineage>
        <taxon>Archaea</taxon>
        <taxon>Promethearchaeati</taxon>
        <taxon>Promethearchaeota</taxon>
        <taxon>Promethearchaeia</taxon>
        <taxon>Promethearchaeales</taxon>
        <taxon>Promethearchaeaceae</taxon>
        <taxon>Candidatus Lokiarchaeum</taxon>
    </lineage>
</organism>
<gene>
    <name evidence="1" type="ORF">NEF87_003716</name>
</gene>
<evidence type="ECO:0000313" key="2">
    <source>
        <dbReference type="Proteomes" id="UP001208689"/>
    </source>
</evidence>
<evidence type="ECO:0000313" key="1">
    <source>
        <dbReference type="EMBL" id="UYP47431.1"/>
    </source>
</evidence>
<reference evidence="1" key="1">
    <citation type="submission" date="2022-09" db="EMBL/GenBank/DDBJ databases">
        <title>Actin cytoskeleton and complex cell architecture in an #Asgard archaeon.</title>
        <authorList>
            <person name="Ponce Toledo R.I."/>
            <person name="Schleper C."/>
            <person name="Rodrigues Oliveira T."/>
            <person name="Wollweber F."/>
            <person name="Xu J."/>
            <person name="Rittmann S."/>
            <person name="Klingl A."/>
            <person name="Pilhofer M."/>
        </authorList>
    </citation>
    <scope>NUCLEOTIDE SEQUENCE</scope>
    <source>
        <strain evidence="1">B-35</strain>
    </source>
</reference>
<keyword evidence="2" id="KW-1185">Reference proteome</keyword>
<proteinExistence type="predicted"/>
<sequence>MEKLNTGNSKNKKLITKMISQIIKTKPLDFKMNIGSRKALIEGETNDLTHRFLKLFQNQKKYSFN</sequence>
<accession>A0ABY6HXY0</accession>
<dbReference type="EMBL" id="CP104013">
    <property type="protein sequence ID" value="UYP47431.1"/>
    <property type="molecule type" value="Genomic_DNA"/>
</dbReference>
<name>A0ABY6HXY0_9ARCH</name>